<keyword evidence="2" id="KW-1185">Reference proteome</keyword>
<dbReference type="GO" id="GO:0016787">
    <property type="term" value="F:hydrolase activity"/>
    <property type="evidence" value="ECO:0007669"/>
    <property type="project" value="UniProtKB-KW"/>
</dbReference>
<dbReference type="EMBL" id="SIJL01000006">
    <property type="protein sequence ID" value="TBH20724.1"/>
    <property type="molecule type" value="Genomic_DNA"/>
</dbReference>
<proteinExistence type="predicted"/>
<dbReference type="RefSeq" id="WP_130841742.1">
    <property type="nucleotide sequence ID" value="NZ_SIJL01000006.1"/>
</dbReference>
<sequence>MRRTGYLHLYGLNLVFDRVGKGPAVVLLAEEAALWPSELPQGYAFYLLDLPGHGRTGGPPLTPEELAEYTAGFLTMLNLGSPPILVRGVGEAVGKVLAERGFRVFPGDSLTAALLRAFGSARMAPGGEL</sequence>
<dbReference type="AlphaFoldDB" id="A0A4Q9B561"/>
<organism evidence="1 2">
    <name type="scientific">Thermus thermamylovorans</name>
    <dbReference type="NCBI Taxonomy" id="2509362"/>
    <lineage>
        <taxon>Bacteria</taxon>
        <taxon>Thermotogati</taxon>
        <taxon>Deinococcota</taxon>
        <taxon>Deinococci</taxon>
        <taxon>Thermales</taxon>
        <taxon>Thermaceae</taxon>
        <taxon>Thermus</taxon>
    </lineage>
</organism>
<dbReference type="Proteomes" id="UP000292858">
    <property type="component" value="Unassembled WGS sequence"/>
</dbReference>
<dbReference type="Gene3D" id="3.40.50.12270">
    <property type="match status" value="1"/>
</dbReference>
<keyword evidence="1" id="KW-0378">Hydrolase</keyword>
<protein>
    <submittedName>
        <fullName evidence="1">Alpha/beta hydrolase</fullName>
    </submittedName>
</protein>
<dbReference type="InterPro" id="IPR029058">
    <property type="entry name" value="AB_hydrolase_fold"/>
</dbReference>
<evidence type="ECO:0000313" key="2">
    <source>
        <dbReference type="Proteomes" id="UP000292858"/>
    </source>
</evidence>
<comment type="caution">
    <text evidence="1">The sequence shown here is derived from an EMBL/GenBank/DDBJ whole genome shotgun (WGS) entry which is preliminary data.</text>
</comment>
<dbReference type="OrthoDB" id="334507at2"/>
<reference evidence="1 2" key="1">
    <citation type="submission" date="2019-02" db="EMBL/GenBank/DDBJ databases">
        <title>Thermus sp. a novel from hot spring.</title>
        <authorList>
            <person name="Zhao Z."/>
        </authorList>
    </citation>
    <scope>NUCLEOTIDE SEQUENCE [LARGE SCALE GENOMIC DNA]</scope>
    <source>
        <strain evidence="1 2">CFH 72773T</strain>
    </source>
</reference>
<accession>A0A4Q9B561</accession>
<gene>
    <name evidence="1" type="ORF">ETP66_06500</name>
</gene>
<dbReference type="SUPFAM" id="SSF53474">
    <property type="entry name" value="alpha/beta-Hydrolases"/>
    <property type="match status" value="1"/>
</dbReference>
<name>A0A4Q9B561_9DEIN</name>
<evidence type="ECO:0000313" key="1">
    <source>
        <dbReference type="EMBL" id="TBH20724.1"/>
    </source>
</evidence>